<evidence type="ECO:0000313" key="10">
    <source>
        <dbReference type="Proteomes" id="UP000317494"/>
    </source>
</evidence>
<dbReference type="Pfam" id="PF04080">
    <property type="entry name" value="Per1"/>
    <property type="match status" value="1"/>
</dbReference>
<proteinExistence type="inferred from homology"/>
<name>A0A507CPB6_9FUNG</name>
<feature type="signal peptide" evidence="7">
    <location>
        <begin position="1"/>
        <end position="24"/>
    </location>
</feature>
<keyword evidence="7" id="KW-0256">Endoplasmic reticulum</keyword>
<feature type="transmembrane region" description="Helical" evidence="7">
    <location>
        <begin position="169"/>
        <end position="188"/>
    </location>
</feature>
<dbReference type="GO" id="GO:0016788">
    <property type="term" value="F:hydrolase activity, acting on ester bonds"/>
    <property type="evidence" value="ECO:0007669"/>
    <property type="project" value="TreeGrafter"/>
</dbReference>
<evidence type="ECO:0000256" key="1">
    <source>
        <dbReference type="ARBA" id="ARBA00004127"/>
    </source>
</evidence>
<feature type="chain" id="PRO_5033910930" description="Post-GPI attachment to proteins factor 3" evidence="7">
    <location>
        <begin position="25"/>
        <end position="316"/>
    </location>
</feature>
<evidence type="ECO:0000256" key="6">
    <source>
        <dbReference type="ARBA" id="ARBA00023136"/>
    </source>
</evidence>
<evidence type="ECO:0000256" key="7">
    <source>
        <dbReference type="RuleBase" id="RU365066"/>
    </source>
</evidence>
<dbReference type="PANTHER" id="PTHR13148:SF0">
    <property type="entry name" value="POST-GPI ATTACHMENT TO PROTEINS FACTOR 3"/>
    <property type="match status" value="1"/>
</dbReference>
<evidence type="ECO:0000256" key="5">
    <source>
        <dbReference type="ARBA" id="ARBA00022989"/>
    </source>
</evidence>
<feature type="transmembrane region" description="Helical" evidence="7">
    <location>
        <begin position="250"/>
        <end position="270"/>
    </location>
</feature>
<dbReference type="Proteomes" id="UP000317494">
    <property type="component" value="Unassembled WGS sequence"/>
</dbReference>
<evidence type="ECO:0000313" key="11">
    <source>
        <dbReference type="Proteomes" id="UP000320475"/>
    </source>
</evidence>
<gene>
    <name evidence="9" type="ORF">SeLEV6574_g03303</name>
    <name evidence="8" type="ORF">SeMB42_g05804</name>
</gene>
<dbReference type="OrthoDB" id="419770at2759"/>
<feature type="transmembrane region" description="Helical" evidence="7">
    <location>
        <begin position="195"/>
        <end position="214"/>
    </location>
</feature>
<dbReference type="EMBL" id="QEAN01000293">
    <property type="protein sequence ID" value="TPX40969.1"/>
    <property type="molecule type" value="Genomic_DNA"/>
</dbReference>
<comment type="subcellular location">
    <subcellularLocation>
        <location evidence="1">Endomembrane system</location>
        <topology evidence="1">Multi-pass membrane protein</topology>
    </subcellularLocation>
    <subcellularLocation>
        <location evidence="7">Endoplasmic reticulum membrane</location>
        <topology evidence="7">Multi-pass membrane protein</topology>
    </subcellularLocation>
</comment>
<dbReference type="GO" id="GO:0005789">
    <property type="term" value="C:endoplasmic reticulum membrane"/>
    <property type="evidence" value="ECO:0007669"/>
    <property type="project" value="UniProtKB-SubCell"/>
</dbReference>
<keyword evidence="4 7" id="KW-0732">Signal</keyword>
<dbReference type="AlphaFoldDB" id="A0A507CPB6"/>
<keyword evidence="5 7" id="KW-1133">Transmembrane helix</keyword>
<evidence type="ECO:0000313" key="9">
    <source>
        <dbReference type="EMBL" id="TPX46290.1"/>
    </source>
</evidence>
<protein>
    <recommendedName>
        <fullName evidence="7">Post-GPI attachment to proteins factor 3</fullName>
    </recommendedName>
</protein>
<evidence type="ECO:0000256" key="4">
    <source>
        <dbReference type="ARBA" id="ARBA00022729"/>
    </source>
</evidence>
<dbReference type="PANTHER" id="PTHR13148">
    <property type="entry name" value="PER1-RELATED"/>
    <property type="match status" value="1"/>
</dbReference>
<reference evidence="10 11" key="1">
    <citation type="journal article" date="2019" name="Sci. Rep.">
        <title>Comparative genomics of chytrid fungi reveal insights into the obligate biotrophic and pathogenic lifestyle of Synchytrium endobioticum.</title>
        <authorList>
            <person name="van de Vossenberg B.T.L.H."/>
            <person name="Warris S."/>
            <person name="Nguyen H.D.T."/>
            <person name="van Gent-Pelzer M.P.E."/>
            <person name="Joly D.L."/>
            <person name="van de Geest H.C."/>
            <person name="Bonants P.J.M."/>
            <person name="Smith D.S."/>
            <person name="Levesque C.A."/>
            <person name="van der Lee T.A.J."/>
        </authorList>
    </citation>
    <scope>NUCLEOTIDE SEQUENCE [LARGE SCALE GENOMIC DNA]</scope>
    <source>
        <strain evidence="9 11">LEV6574</strain>
        <strain evidence="8 10">MB42</strain>
    </source>
</reference>
<dbReference type="Proteomes" id="UP000320475">
    <property type="component" value="Unassembled WGS sequence"/>
</dbReference>
<feature type="transmembrane region" description="Helical" evidence="7">
    <location>
        <begin position="282"/>
        <end position="302"/>
    </location>
</feature>
<comment type="caution">
    <text evidence="7">Lacks conserved residue(s) required for the propagation of feature annotation.</text>
</comment>
<evidence type="ECO:0000313" key="8">
    <source>
        <dbReference type="EMBL" id="TPX40969.1"/>
    </source>
</evidence>
<evidence type="ECO:0000256" key="2">
    <source>
        <dbReference type="ARBA" id="ARBA00022502"/>
    </source>
</evidence>
<dbReference type="EMBL" id="QEAM01000108">
    <property type="protein sequence ID" value="TPX46290.1"/>
    <property type="molecule type" value="Genomic_DNA"/>
</dbReference>
<comment type="similarity">
    <text evidence="7">Belongs to the PGAP3 family.</text>
</comment>
<dbReference type="VEuPathDB" id="FungiDB:SeMB42_g05804"/>
<dbReference type="GO" id="GO:0006506">
    <property type="term" value="P:GPI anchor biosynthetic process"/>
    <property type="evidence" value="ECO:0007669"/>
    <property type="project" value="UniProtKB-KW"/>
</dbReference>
<keyword evidence="10" id="KW-1185">Reference proteome</keyword>
<feature type="transmembrane region" description="Helical" evidence="7">
    <location>
        <begin position="137"/>
        <end position="157"/>
    </location>
</feature>
<feature type="transmembrane region" description="Helical" evidence="7">
    <location>
        <begin position="220"/>
        <end position="243"/>
    </location>
</feature>
<comment type="function">
    <text evidence="7">Involved in the lipid remodeling steps of GPI-anchor maturation.</text>
</comment>
<organism evidence="8 10">
    <name type="scientific">Synchytrium endobioticum</name>
    <dbReference type="NCBI Taxonomy" id="286115"/>
    <lineage>
        <taxon>Eukaryota</taxon>
        <taxon>Fungi</taxon>
        <taxon>Fungi incertae sedis</taxon>
        <taxon>Chytridiomycota</taxon>
        <taxon>Chytridiomycota incertae sedis</taxon>
        <taxon>Chytridiomycetes</taxon>
        <taxon>Synchytriales</taxon>
        <taxon>Synchytriaceae</taxon>
        <taxon>Synchytrium</taxon>
    </lineage>
</organism>
<sequence>MNTHTKAILVLAILAGHQSSPTLASRGDRDPLFIDCIRTLSNSICNTNQRHPLPLALSLLQWTCLDNIKYECMHTRTTRRINQGQKILQYYGKWPFTRFMGLQEPASVAFSLMHLYVSWAGYNKIKRRVSKSFPLRTAYLVSTGAAMHAWIWSTIFHARDKPWTEKGDYFAAAFSIILNTTVCIARVFQLRGWRFASLLYISLLYFIFHILYLTAGPFDYRYNVVAMAVWGLGGCLTWLCWYARYRGRPYAWRVGVLSIGLPLGMTLELWDFPPIMGILDGHALWHLITIPIALLLYDFWVLDAAYDEEEMEAKES</sequence>
<dbReference type="InterPro" id="IPR007217">
    <property type="entry name" value="Per1-like"/>
</dbReference>
<accession>A0A507CPB6</accession>
<comment type="caution">
    <text evidence="8">The sequence shown here is derived from an EMBL/GenBank/DDBJ whole genome shotgun (WGS) entry which is preliminary data.</text>
</comment>
<evidence type="ECO:0000256" key="3">
    <source>
        <dbReference type="ARBA" id="ARBA00022692"/>
    </source>
</evidence>
<keyword evidence="2 7" id="KW-0337">GPI-anchor biosynthesis</keyword>
<keyword evidence="6 7" id="KW-0472">Membrane</keyword>
<keyword evidence="3 7" id="KW-0812">Transmembrane</keyword>